<dbReference type="GO" id="GO:0000976">
    <property type="term" value="F:transcription cis-regulatory region binding"/>
    <property type="evidence" value="ECO:0007669"/>
    <property type="project" value="TreeGrafter"/>
</dbReference>
<evidence type="ECO:0000313" key="7">
    <source>
        <dbReference type="Proteomes" id="UP000317043"/>
    </source>
</evidence>
<feature type="DNA-binding region" description="H-T-H motif" evidence="4">
    <location>
        <begin position="38"/>
        <end position="57"/>
    </location>
</feature>
<dbReference type="PANTHER" id="PTHR30055:SF234">
    <property type="entry name" value="HTH-TYPE TRANSCRIPTIONAL REGULATOR BETI"/>
    <property type="match status" value="1"/>
</dbReference>
<dbReference type="InParanoid" id="A0A543B178"/>
<sequence>MRDCGMARTKAQQRADTTTALLKQARKLFAARGYGDVGLTEIAEAAGVTKGALYHYFGSKQALFRAVVETIQQELGEKVARAADAADDPWDQFVAGCVEFLRAGSRPRVRRILLIDAPAVLGWNDWRAMDEAHSARHLREALASLIEAEILPPQPIEPITRLLSGAMNEAALWLADSRADLSEAVAALTDLLEGLRKS</sequence>
<proteinExistence type="predicted"/>
<dbReference type="PRINTS" id="PR00455">
    <property type="entry name" value="HTHTETR"/>
</dbReference>
<evidence type="ECO:0000259" key="5">
    <source>
        <dbReference type="PROSITE" id="PS50977"/>
    </source>
</evidence>
<dbReference type="SUPFAM" id="SSF46689">
    <property type="entry name" value="Homeodomain-like"/>
    <property type="match status" value="1"/>
</dbReference>
<comment type="caution">
    <text evidence="6">The sequence shown here is derived from an EMBL/GenBank/DDBJ whole genome shotgun (WGS) entry which is preliminary data.</text>
</comment>
<evidence type="ECO:0000256" key="3">
    <source>
        <dbReference type="ARBA" id="ARBA00023163"/>
    </source>
</evidence>
<keyword evidence="2 4" id="KW-0238">DNA-binding</keyword>
<organism evidence="6 7">
    <name type="scientific">Stackebrandtia endophytica</name>
    <dbReference type="NCBI Taxonomy" id="1496996"/>
    <lineage>
        <taxon>Bacteria</taxon>
        <taxon>Bacillati</taxon>
        <taxon>Actinomycetota</taxon>
        <taxon>Actinomycetes</taxon>
        <taxon>Glycomycetales</taxon>
        <taxon>Glycomycetaceae</taxon>
        <taxon>Stackebrandtia</taxon>
    </lineage>
</organism>
<keyword evidence="1" id="KW-0805">Transcription regulation</keyword>
<keyword evidence="3" id="KW-0804">Transcription</keyword>
<dbReference type="InterPro" id="IPR049484">
    <property type="entry name" value="Rv0078-like_C"/>
</dbReference>
<dbReference type="Pfam" id="PF00440">
    <property type="entry name" value="TetR_N"/>
    <property type="match status" value="1"/>
</dbReference>
<gene>
    <name evidence="6" type="ORF">FB566_4135</name>
</gene>
<dbReference type="AlphaFoldDB" id="A0A543B178"/>
<dbReference type="InterPro" id="IPR001647">
    <property type="entry name" value="HTH_TetR"/>
</dbReference>
<dbReference type="GO" id="GO:0003700">
    <property type="term" value="F:DNA-binding transcription factor activity"/>
    <property type="evidence" value="ECO:0007669"/>
    <property type="project" value="TreeGrafter"/>
</dbReference>
<protein>
    <submittedName>
        <fullName evidence="6">TetR family transcriptional regulator</fullName>
    </submittedName>
</protein>
<reference evidence="6 7" key="1">
    <citation type="submission" date="2019-06" db="EMBL/GenBank/DDBJ databases">
        <title>Sequencing the genomes of 1000 actinobacteria strains.</title>
        <authorList>
            <person name="Klenk H.-P."/>
        </authorList>
    </citation>
    <scope>NUCLEOTIDE SEQUENCE [LARGE SCALE GENOMIC DNA]</scope>
    <source>
        <strain evidence="6 7">DSM 45928</strain>
    </source>
</reference>
<evidence type="ECO:0000256" key="2">
    <source>
        <dbReference type="ARBA" id="ARBA00023125"/>
    </source>
</evidence>
<dbReference type="PROSITE" id="PS50977">
    <property type="entry name" value="HTH_TETR_2"/>
    <property type="match status" value="1"/>
</dbReference>
<accession>A0A543B178</accession>
<dbReference type="EMBL" id="VFOW01000001">
    <property type="protein sequence ID" value="TQL78546.1"/>
    <property type="molecule type" value="Genomic_DNA"/>
</dbReference>
<dbReference type="InterPro" id="IPR009057">
    <property type="entry name" value="Homeodomain-like_sf"/>
</dbReference>
<dbReference type="PANTHER" id="PTHR30055">
    <property type="entry name" value="HTH-TYPE TRANSCRIPTIONAL REGULATOR RUTR"/>
    <property type="match status" value="1"/>
</dbReference>
<evidence type="ECO:0000256" key="4">
    <source>
        <dbReference type="PROSITE-ProRule" id="PRU00335"/>
    </source>
</evidence>
<dbReference type="Gene3D" id="1.10.357.10">
    <property type="entry name" value="Tetracycline Repressor, domain 2"/>
    <property type="match status" value="1"/>
</dbReference>
<name>A0A543B178_9ACTN</name>
<dbReference type="Proteomes" id="UP000317043">
    <property type="component" value="Unassembled WGS sequence"/>
</dbReference>
<evidence type="ECO:0000313" key="6">
    <source>
        <dbReference type="EMBL" id="TQL78546.1"/>
    </source>
</evidence>
<keyword evidence="7" id="KW-1185">Reference proteome</keyword>
<dbReference type="Pfam" id="PF21351">
    <property type="entry name" value="TetR_C_41"/>
    <property type="match status" value="1"/>
</dbReference>
<feature type="domain" description="HTH tetR-type" evidence="5">
    <location>
        <begin position="15"/>
        <end position="75"/>
    </location>
</feature>
<evidence type="ECO:0000256" key="1">
    <source>
        <dbReference type="ARBA" id="ARBA00023015"/>
    </source>
</evidence>
<dbReference type="InterPro" id="IPR050109">
    <property type="entry name" value="HTH-type_TetR-like_transc_reg"/>
</dbReference>